<protein>
    <recommendedName>
        <fullName evidence="3">CCHC-type domain-containing protein</fullName>
    </recommendedName>
</protein>
<dbReference type="PROSITE" id="PS50158">
    <property type="entry name" value="ZF_CCHC"/>
    <property type="match status" value="1"/>
</dbReference>
<sequence>MNTGEFHGTGCPHCPKDHGGVDPTLNPKAHPPDWSSEEFPVLKDAVPRLVNGRYSKRRRSFSQEEPLQSATHPVQQVKSGTADGLGKPQTKSWRDLIKEDRPHVVLSDAADDEDGLDDDDVIVEYGPDGPNLKFKDTFYEACVNSWRNVVIIKQLGARRPLGMLALYNRLLQIWPWVQGCSIIDHDNGYFSVRFHTDEDAMKTLVGGPWVVNRTYLHVQPWSQDFNDKVDTISSIVAWIRLPGMPPYIYHKKVFKKIGDIVGKVLKIDHQTATQTRGKFARLAVQLDLTKPLLTSFHIMGKPQLIEYENLPELCFSCGHYGHLGTVCPTRPSTANHTSQNDGVPDGGRRKPVVDPVENDEWIAAKQKDKRKVTASPRGSVAISSSRSNNDAEVGSRFEALQELTEEEVDGIEDIQMGKEVRVEGDIIFKADKGKGIIGSTKGRAMKPTGIHQNKVGRTIRNMGSTPTAGIGTGGTKGDSRGAEGAQIQTDKLVENDDSLNFLSSQGQTVVRAETALDPSKHRAVHVLDNHIFNNNNVSGPEGFEDEVNVDMMLDNLPKCAQKALLASSLTDQVDETSQGIMEADLDENVSDTCT</sequence>
<dbReference type="OrthoDB" id="1751950at2759"/>
<evidence type="ECO:0000259" key="3">
    <source>
        <dbReference type="PROSITE" id="PS50158"/>
    </source>
</evidence>
<keyword evidence="1" id="KW-0479">Metal-binding</keyword>
<keyword evidence="5" id="KW-1185">Reference proteome</keyword>
<dbReference type="InterPro" id="IPR001878">
    <property type="entry name" value="Znf_CCHC"/>
</dbReference>
<feature type="domain" description="CCHC-type" evidence="3">
    <location>
        <begin position="314"/>
        <end position="328"/>
    </location>
</feature>
<dbReference type="GO" id="GO:0003676">
    <property type="term" value="F:nucleic acid binding"/>
    <property type="evidence" value="ECO:0007669"/>
    <property type="project" value="InterPro"/>
</dbReference>
<feature type="compositionally biased region" description="Polar residues" evidence="2">
    <location>
        <begin position="63"/>
        <end position="79"/>
    </location>
</feature>
<dbReference type="AlphaFoldDB" id="A0A9N7R7G9"/>
<comment type="caution">
    <text evidence="4">The sequence shown here is derived from an EMBL/GenBank/DDBJ whole genome shotgun (WGS) entry which is preliminary data.</text>
</comment>
<proteinExistence type="predicted"/>
<reference evidence="4" key="1">
    <citation type="submission" date="2019-12" db="EMBL/GenBank/DDBJ databases">
        <authorList>
            <person name="Scholes J."/>
        </authorList>
    </citation>
    <scope>NUCLEOTIDE SEQUENCE</scope>
</reference>
<evidence type="ECO:0000256" key="1">
    <source>
        <dbReference type="PROSITE-ProRule" id="PRU00047"/>
    </source>
</evidence>
<evidence type="ECO:0000313" key="5">
    <source>
        <dbReference type="Proteomes" id="UP001153555"/>
    </source>
</evidence>
<feature type="region of interest" description="Disordered" evidence="2">
    <location>
        <begin position="330"/>
        <end position="387"/>
    </location>
</feature>
<evidence type="ECO:0000313" key="4">
    <source>
        <dbReference type="EMBL" id="CAA0816029.1"/>
    </source>
</evidence>
<dbReference type="Proteomes" id="UP001153555">
    <property type="component" value="Unassembled WGS sequence"/>
</dbReference>
<keyword evidence="1" id="KW-0862">Zinc</keyword>
<dbReference type="PANTHER" id="PTHR31286">
    <property type="entry name" value="GLYCINE-RICH CELL WALL STRUCTURAL PROTEIN 1.8-LIKE"/>
    <property type="match status" value="1"/>
</dbReference>
<dbReference type="PANTHER" id="PTHR31286:SF99">
    <property type="entry name" value="DUF4283 DOMAIN-CONTAINING PROTEIN"/>
    <property type="match status" value="1"/>
</dbReference>
<accession>A0A9N7R7G9</accession>
<dbReference type="Pfam" id="PF14111">
    <property type="entry name" value="DUF4283"/>
    <property type="match status" value="1"/>
</dbReference>
<keyword evidence="1" id="KW-0863">Zinc-finger</keyword>
<gene>
    <name evidence="4" type="ORF">SHERM_15897</name>
</gene>
<feature type="region of interest" description="Disordered" evidence="2">
    <location>
        <begin position="459"/>
        <end position="482"/>
    </location>
</feature>
<dbReference type="EMBL" id="CACSLK010013932">
    <property type="protein sequence ID" value="CAA0816029.1"/>
    <property type="molecule type" value="Genomic_DNA"/>
</dbReference>
<evidence type="ECO:0000256" key="2">
    <source>
        <dbReference type="SAM" id="MobiDB-lite"/>
    </source>
</evidence>
<feature type="compositionally biased region" description="Polar residues" evidence="2">
    <location>
        <begin position="330"/>
        <end position="341"/>
    </location>
</feature>
<dbReference type="InterPro" id="IPR025558">
    <property type="entry name" value="DUF4283"/>
</dbReference>
<feature type="region of interest" description="Disordered" evidence="2">
    <location>
        <begin position="58"/>
        <end position="89"/>
    </location>
</feature>
<name>A0A9N7R7G9_STRHE</name>
<dbReference type="InterPro" id="IPR040256">
    <property type="entry name" value="At4g02000-like"/>
</dbReference>
<organism evidence="4 5">
    <name type="scientific">Striga hermonthica</name>
    <name type="common">Purple witchweed</name>
    <name type="synonym">Buchnera hermonthica</name>
    <dbReference type="NCBI Taxonomy" id="68872"/>
    <lineage>
        <taxon>Eukaryota</taxon>
        <taxon>Viridiplantae</taxon>
        <taxon>Streptophyta</taxon>
        <taxon>Embryophyta</taxon>
        <taxon>Tracheophyta</taxon>
        <taxon>Spermatophyta</taxon>
        <taxon>Magnoliopsida</taxon>
        <taxon>eudicotyledons</taxon>
        <taxon>Gunneridae</taxon>
        <taxon>Pentapetalae</taxon>
        <taxon>asterids</taxon>
        <taxon>lamiids</taxon>
        <taxon>Lamiales</taxon>
        <taxon>Orobanchaceae</taxon>
        <taxon>Buchnereae</taxon>
        <taxon>Striga</taxon>
    </lineage>
</organism>
<feature type="region of interest" description="Disordered" evidence="2">
    <location>
        <begin position="1"/>
        <end position="37"/>
    </location>
</feature>
<dbReference type="GO" id="GO:0008270">
    <property type="term" value="F:zinc ion binding"/>
    <property type="evidence" value="ECO:0007669"/>
    <property type="project" value="UniProtKB-KW"/>
</dbReference>